<dbReference type="GO" id="GO:0099402">
    <property type="term" value="P:plant organ development"/>
    <property type="evidence" value="ECO:0007669"/>
    <property type="project" value="UniProtKB-ARBA"/>
</dbReference>
<dbReference type="Proteomes" id="UP001141552">
    <property type="component" value="Unassembled WGS sequence"/>
</dbReference>
<dbReference type="AlphaFoldDB" id="A0A9Q0G342"/>
<dbReference type="GO" id="GO:0009451">
    <property type="term" value="P:RNA modification"/>
    <property type="evidence" value="ECO:0007669"/>
    <property type="project" value="InterPro"/>
</dbReference>
<evidence type="ECO:0008006" key="5">
    <source>
        <dbReference type="Google" id="ProtNLM"/>
    </source>
</evidence>
<dbReference type="InterPro" id="IPR046960">
    <property type="entry name" value="PPR_At4g14850-like_plant"/>
</dbReference>
<dbReference type="Gene3D" id="1.25.40.10">
    <property type="entry name" value="Tetratricopeptide repeat domain"/>
    <property type="match status" value="3"/>
</dbReference>
<feature type="repeat" description="PPR" evidence="2">
    <location>
        <begin position="222"/>
        <end position="256"/>
    </location>
</feature>
<dbReference type="GO" id="GO:0003723">
    <property type="term" value="F:RNA binding"/>
    <property type="evidence" value="ECO:0007669"/>
    <property type="project" value="InterPro"/>
</dbReference>
<feature type="repeat" description="PPR" evidence="2">
    <location>
        <begin position="53"/>
        <end position="87"/>
    </location>
</feature>
<dbReference type="NCBIfam" id="TIGR00756">
    <property type="entry name" value="PPR"/>
    <property type="match status" value="3"/>
</dbReference>
<evidence type="ECO:0000256" key="2">
    <source>
        <dbReference type="PROSITE-ProRule" id="PRU00708"/>
    </source>
</evidence>
<feature type="repeat" description="PPR" evidence="2">
    <location>
        <begin position="257"/>
        <end position="287"/>
    </location>
</feature>
<evidence type="ECO:0000313" key="4">
    <source>
        <dbReference type="Proteomes" id="UP001141552"/>
    </source>
</evidence>
<keyword evidence="1" id="KW-0677">Repeat</keyword>
<comment type="caution">
    <text evidence="3">The sequence shown here is derived from an EMBL/GenBank/DDBJ whole genome shotgun (WGS) entry which is preliminary data.</text>
</comment>
<evidence type="ECO:0000313" key="3">
    <source>
        <dbReference type="EMBL" id="KAJ4842530.1"/>
    </source>
</evidence>
<dbReference type="OrthoDB" id="185373at2759"/>
<evidence type="ECO:0000256" key="1">
    <source>
        <dbReference type="ARBA" id="ARBA00022737"/>
    </source>
</evidence>
<dbReference type="InterPro" id="IPR011990">
    <property type="entry name" value="TPR-like_helical_dom_sf"/>
</dbReference>
<accession>A0A9Q0G342</accession>
<keyword evidence="4" id="KW-1185">Reference proteome</keyword>
<dbReference type="PANTHER" id="PTHR47926:SF424">
    <property type="entry name" value="PENTACOTRIPEPTIDE-REPEAT REGION OF PRORP DOMAIN-CONTAINING PROTEIN"/>
    <property type="match status" value="1"/>
</dbReference>
<dbReference type="InterPro" id="IPR002885">
    <property type="entry name" value="PPR_rpt"/>
</dbReference>
<organism evidence="3 4">
    <name type="scientific">Turnera subulata</name>
    <dbReference type="NCBI Taxonomy" id="218843"/>
    <lineage>
        <taxon>Eukaryota</taxon>
        <taxon>Viridiplantae</taxon>
        <taxon>Streptophyta</taxon>
        <taxon>Embryophyta</taxon>
        <taxon>Tracheophyta</taxon>
        <taxon>Spermatophyta</taxon>
        <taxon>Magnoliopsida</taxon>
        <taxon>eudicotyledons</taxon>
        <taxon>Gunneridae</taxon>
        <taxon>Pentapetalae</taxon>
        <taxon>rosids</taxon>
        <taxon>fabids</taxon>
        <taxon>Malpighiales</taxon>
        <taxon>Passifloraceae</taxon>
        <taxon>Turnera</taxon>
    </lineage>
</organism>
<dbReference type="EMBL" id="JAKUCV010002467">
    <property type="protein sequence ID" value="KAJ4842530.1"/>
    <property type="molecule type" value="Genomic_DNA"/>
</dbReference>
<reference evidence="3" key="2">
    <citation type="journal article" date="2023" name="Plants (Basel)">
        <title>Annotation of the Turnera subulata (Passifloraceae) Draft Genome Reveals the S-Locus Evolved after the Divergence of Turneroideae from Passifloroideae in a Stepwise Manner.</title>
        <authorList>
            <person name="Henning P.M."/>
            <person name="Roalson E.H."/>
            <person name="Mir W."/>
            <person name="McCubbin A.G."/>
            <person name="Shore J.S."/>
        </authorList>
    </citation>
    <scope>NUCLEOTIDE SEQUENCE</scope>
    <source>
        <strain evidence="3">F60SS</strain>
    </source>
</reference>
<name>A0A9Q0G342_9ROSI</name>
<dbReference type="Pfam" id="PF01535">
    <property type="entry name" value="PPR"/>
    <property type="match status" value="4"/>
</dbReference>
<dbReference type="FunFam" id="1.25.40.10:FF:000158">
    <property type="entry name" value="pentatricopeptide repeat-containing protein At2g33680"/>
    <property type="match status" value="1"/>
</dbReference>
<reference evidence="3" key="1">
    <citation type="submission" date="2022-02" db="EMBL/GenBank/DDBJ databases">
        <authorList>
            <person name="Henning P.M."/>
            <person name="McCubbin A.G."/>
            <person name="Shore J.S."/>
        </authorList>
    </citation>
    <scope>NUCLEOTIDE SEQUENCE</scope>
    <source>
        <strain evidence="3">F60SS</strain>
        <tissue evidence="3">Leaves</tissue>
    </source>
</reference>
<sequence length="377" mass="41983">MEAEVQTLEELSKQLFLEIYELRQAKGVREERLDLGGLVGFRPKFFEEMNFKSVVSYNAFVSGLLQNGVPSIVLNVFKDMRECSCEKPKSVALVSVIAACASLSFIQFGKQVHGYIIKTEEGYDIKVGTVIVDMYSRMMLNGQTDKAIQLFESLESESLEPDSATWNSIISGFAPEIHGHAIRTEINTDDFLATALVGMCMKYGYSSYARRIFNQFKVKPKDPAFWNAVIFGYGINGEGEAALDIFYLILEKKVEPDSSTFVAVLSLCCHTGQVEKGWQVFRMMTKDYSLNPKPEHIGCMVDLLGQAGRLVEAMKLIHDMPDNPASAFASLLGACWHHLCSELGEKVAIQVSQLEPEDPTCSVILSNIYDGLGKWGM</sequence>
<dbReference type="PROSITE" id="PS51375">
    <property type="entry name" value="PPR"/>
    <property type="match status" value="3"/>
</dbReference>
<gene>
    <name evidence="3" type="ORF">Tsubulata_020809</name>
</gene>
<dbReference type="PANTHER" id="PTHR47926">
    <property type="entry name" value="PENTATRICOPEPTIDE REPEAT-CONTAINING PROTEIN"/>
    <property type="match status" value="1"/>
</dbReference>
<proteinExistence type="predicted"/>
<protein>
    <recommendedName>
        <fullName evidence="5">Pentatricopeptide repeat-containing protein</fullName>
    </recommendedName>
</protein>